<keyword evidence="2" id="KW-1185">Reference proteome</keyword>
<dbReference type="KEGG" id="sur:STAUR_2530"/>
<dbReference type="AlphaFoldDB" id="E3FHR2"/>
<accession>E3FHR2</accession>
<organism evidence="1 2">
    <name type="scientific">Stigmatella aurantiaca (strain DW4/3-1)</name>
    <dbReference type="NCBI Taxonomy" id="378806"/>
    <lineage>
        <taxon>Bacteria</taxon>
        <taxon>Pseudomonadati</taxon>
        <taxon>Myxococcota</taxon>
        <taxon>Myxococcia</taxon>
        <taxon>Myxococcales</taxon>
        <taxon>Cystobacterineae</taxon>
        <taxon>Archangiaceae</taxon>
        <taxon>Stigmatella</taxon>
    </lineage>
</organism>
<protein>
    <submittedName>
        <fullName evidence="1">Uncharacterized protein</fullName>
    </submittedName>
</protein>
<dbReference type="HOGENOM" id="CLU_2439350_0_0_7"/>
<sequence length="90" mass="10125">MGAARLTSSEDKGFGPHFGDIDAFLGWTRRRDTLSFFKIWSVAVRDSQGRFRWRGCRRSLLVSSHDQRHVPDSSAQSVTGCWSLLPLLSG</sequence>
<dbReference type="Proteomes" id="UP000001351">
    <property type="component" value="Chromosome"/>
</dbReference>
<proteinExistence type="predicted"/>
<name>E3FHR2_STIAD</name>
<gene>
    <name evidence="1" type="ordered locus">STAUR_2530</name>
</gene>
<evidence type="ECO:0000313" key="1">
    <source>
        <dbReference type="EMBL" id="ADO70334.1"/>
    </source>
</evidence>
<dbReference type="STRING" id="378806.STAUR_2530"/>
<evidence type="ECO:0000313" key="2">
    <source>
        <dbReference type="Proteomes" id="UP000001351"/>
    </source>
</evidence>
<reference evidence="1 2" key="1">
    <citation type="journal article" date="2011" name="Mol. Biol. Evol.">
        <title>Comparative genomic analysis of fruiting body formation in Myxococcales.</title>
        <authorList>
            <person name="Huntley S."/>
            <person name="Hamann N."/>
            <person name="Wegener-Feldbrugge S."/>
            <person name="Treuner-Lange A."/>
            <person name="Kube M."/>
            <person name="Reinhardt R."/>
            <person name="Klages S."/>
            <person name="Muller R."/>
            <person name="Ronning C.M."/>
            <person name="Nierman W.C."/>
            <person name="Sogaard-Andersen L."/>
        </authorList>
    </citation>
    <scope>NUCLEOTIDE SEQUENCE [LARGE SCALE GENOMIC DNA]</scope>
    <source>
        <strain evidence="1 2">DW4/3-1</strain>
    </source>
</reference>
<dbReference type="EMBL" id="CP002271">
    <property type="protein sequence ID" value="ADO70334.1"/>
    <property type="molecule type" value="Genomic_DNA"/>
</dbReference>